<evidence type="ECO:0000313" key="2">
    <source>
        <dbReference type="EMBL" id="GGN77655.1"/>
    </source>
</evidence>
<evidence type="ECO:0000256" key="1">
    <source>
        <dbReference type="SAM" id="MobiDB-lite"/>
    </source>
</evidence>
<organism evidence="2 3">
    <name type="scientific">Nocardia rhizosphaerihabitans</name>
    <dbReference type="NCBI Taxonomy" id="1691570"/>
    <lineage>
        <taxon>Bacteria</taxon>
        <taxon>Bacillati</taxon>
        <taxon>Actinomycetota</taxon>
        <taxon>Actinomycetes</taxon>
        <taxon>Mycobacteriales</taxon>
        <taxon>Nocardiaceae</taxon>
        <taxon>Nocardia</taxon>
    </lineage>
</organism>
<proteinExistence type="predicted"/>
<evidence type="ECO:0000313" key="3">
    <source>
        <dbReference type="Proteomes" id="UP000658127"/>
    </source>
</evidence>
<gene>
    <name evidence="2" type="ORF">GCM10011610_24310</name>
</gene>
<name>A0ABQ2KAF6_9NOCA</name>
<sequence>MAKTSNLSAPERRRIAEQALDSTDQRAEDVLVRVRCARDSGALIVFGQVAESYVTTSSVGIP</sequence>
<accession>A0ABQ2KAF6</accession>
<reference evidence="3" key="1">
    <citation type="journal article" date="2019" name="Int. J. Syst. Evol. Microbiol.">
        <title>The Global Catalogue of Microorganisms (GCM) 10K type strain sequencing project: providing services to taxonomists for standard genome sequencing and annotation.</title>
        <authorList>
            <consortium name="The Broad Institute Genomics Platform"/>
            <consortium name="The Broad Institute Genome Sequencing Center for Infectious Disease"/>
            <person name="Wu L."/>
            <person name="Ma J."/>
        </authorList>
    </citation>
    <scope>NUCLEOTIDE SEQUENCE [LARGE SCALE GENOMIC DNA]</scope>
    <source>
        <strain evidence="3">CGMCC 4.7329</strain>
    </source>
</reference>
<dbReference type="RefSeq" id="WP_189027067.1">
    <property type="nucleotide sequence ID" value="NZ_BMNE01000002.1"/>
</dbReference>
<comment type="caution">
    <text evidence="2">The sequence shown here is derived from an EMBL/GenBank/DDBJ whole genome shotgun (WGS) entry which is preliminary data.</text>
</comment>
<keyword evidence="3" id="KW-1185">Reference proteome</keyword>
<feature type="region of interest" description="Disordered" evidence="1">
    <location>
        <begin position="1"/>
        <end position="24"/>
    </location>
</feature>
<dbReference type="Proteomes" id="UP000658127">
    <property type="component" value="Unassembled WGS sequence"/>
</dbReference>
<dbReference type="EMBL" id="BMNE01000002">
    <property type="protein sequence ID" value="GGN77655.1"/>
    <property type="molecule type" value="Genomic_DNA"/>
</dbReference>
<protein>
    <submittedName>
        <fullName evidence="2">Uncharacterized protein</fullName>
    </submittedName>
</protein>